<evidence type="ECO:0000313" key="11">
    <source>
        <dbReference type="EMBL" id="KAJ3666123.1"/>
    </source>
</evidence>
<feature type="transmembrane region" description="Helical" evidence="10">
    <location>
        <begin position="32"/>
        <end position="50"/>
    </location>
</feature>
<dbReference type="GO" id="GO:0030148">
    <property type="term" value="P:sphingolipid biosynthetic process"/>
    <property type="evidence" value="ECO:0007669"/>
    <property type="project" value="TreeGrafter"/>
</dbReference>
<dbReference type="InterPro" id="IPR002076">
    <property type="entry name" value="ELO_fam"/>
</dbReference>
<protein>
    <recommendedName>
        <fullName evidence="10">Elongation of very long chain fatty acids protein</fullName>
        <ecNumber evidence="10">2.3.1.199</ecNumber>
    </recommendedName>
    <alternativeName>
        <fullName evidence="10">Very-long-chain 3-oxoacyl-CoA synthase</fullName>
    </alternativeName>
</protein>
<organism evidence="11 12">
    <name type="scientific">Zophobas morio</name>
    <dbReference type="NCBI Taxonomy" id="2755281"/>
    <lineage>
        <taxon>Eukaryota</taxon>
        <taxon>Metazoa</taxon>
        <taxon>Ecdysozoa</taxon>
        <taxon>Arthropoda</taxon>
        <taxon>Hexapoda</taxon>
        <taxon>Insecta</taxon>
        <taxon>Pterygota</taxon>
        <taxon>Neoptera</taxon>
        <taxon>Endopterygota</taxon>
        <taxon>Coleoptera</taxon>
        <taxon>Polyphaga</taxon>
        <taxon>Cucujiformia</taxon>
        <taxon>Tenebrionidae</taxon>
        <taxon>Zophobas</taxon>
    </lineage>
</organism>
<comment type="subcellular location">
    <subcellularLocation>
        <location evidence="1">Membrane</location>
        <topology evidence="1">Multi-pass membrane protein</topology>
    </subcellularLocation>
</comment>
<dbReference type="GO" id="GO:0005789">
    <property type="term" value="C:endoplasmic reticulum membrane"/>
    <property type="evidence" value="ECO:0007669"/>
    <property type="project" value="TreeGrafter"/>
</dbReference>
<feature type="transmembrane region" description="Helical" evidence="10">
    <location>
        <begin position="229"/>
        <end position="248"/>
    </location>
</feature>
<dbReference type="GO" id="GO:0042761">
    <property type="term" value="P:very long-chain fatty acid biosynthetic process"/>
    <property type="evidence" value="ECO:0007669"/>
    <property type="project" value="TreeGrafter"/>
</dbReference>
<comment type="similarity">
    <text evidence="10">Belongs to the ELO family.</text>
</comment>
<dbReference type="Pfam" id="PF01151">
    <property type="entry name" value="ELO"/>
    <property type="match status" value="1"/>
</dbReference>
<dbReference type="GO" id="GO:0019367">
    <property type="term" value="P:fatty acid elongation, saturated fatty acid"/>
    <property type="evidence" value="ECO:0007669"/>
    <property type="project" value="TreeGrafter"/>
</dbReference>
<dbReference type="GO" id="GO:0034625">
    <property type="term" value="P:fatty acid elongation, monounsaturated fatty acid"/>
    <property type="evidence" value="ECO:0007669"/>
    <property type="project" value="TreeGrafter"/>
</dbReference>
<reference evidence="11" key="1">
    <citation type="journal article" date="2023" name="G3 (Bethesda)">
        <title>Whole genome assemblies of Zophobas morio and Tenebrio molitor.</title>
        <authorList>
            <person name="Kaur S."/>
            <person name="Stinson S.A."/>
            <person name="diCenzo G.C."/>
        </authorList>
    </citation>
    <scope>NUCLEOTIDE SEQUENCE</scope>
    <source>
        <strain evidence="11">QUZm001</strain>
    </source>
</reference>
<dbReference type="EC" id="2.3.1.199" evidence="10"/>
<evidence type="ECO:0000313" key="12">
    <source>
        <dbReference type="Proteomes" id="UP001168821"/>
    </source>
</evidence>
<feature type="transmembrane region" description="Helical" evidence="10">
    <location>
        <begin position="62"/>
        <end position="90"/>
    </location>
</feature>
<keyword evidence="4 10" id="KW-0812">Transmembrane</keyword>
<keyword evidence="3 10" id="KW-0808">Transferase</keyword>
<keyword evidence="6 10" id="KW-1133">Transmembrane helix</keyword>
<evidence type="ECO:0000256" key="10">
    <source>
        <dbReference type="RuleBase" id="RU361115"/>
    </source>
</evidence>
<evidence type="ECO:0000256" key="3">
    <source>
        <dbReference type="ARBA" id="ARBA00022679"/>
    </source>
</evidence>
<dbReference type="PANTHER" id="PTHR11157:SF113">
    <property type="entry name" value="ELONGATION OF VERY LONG CHAIN FATTY ACIDS PROTEIN"/>
    <property type="match status" value="1"/>
</dbReference>
<keyword evidence="5 10" id="KW-0276">Fatty acid metabolism</keyword>
<evidence type="ECO:0000256" key="6">
    <source>
        <dbReference type="ARBA" id="ARBA00022989"/>
    </source>
</evidence>
<comment type="caution">
    <text evidence="10">Lacks conserved residue(s) required for the propagation of feature annotation.</text>
</comment>
<dbReference type="Proteomes" id="UP001168821">
    <property type="component" value="Unassembled WGS sequence"/>
</dbReference>
<evidence type="ECO:0000256" key="4">
    <source>
        <dbReference type="ARBA" id="ARBA00022692"/>
    </source>
</evidence>
<evidence type="ECO:0000256" key="8">
    <source>
        <dbReference type="ARBA" id="ARBA00023136"/>
    </source>
</evidence>
<keyword evidence="12" id="KW-1185">Reference proteome</keyword>
<gene>
    <name evidence="11" type="ORF">Zmor_001578</name>
</gene>
<evidence type="ECO:0000256" key="7">
    <source>
        <dbReference type="ARBA" id="ARBA00023098"/>
    </source>
</evidence>
<keyword evidence="8 10" id="KW-0472">Membrane</keyword>
<dbReference type="EMBL" id="JALNTZ010000001">
    <property type="protein sequence ID" value="KAJ3666123.1"/>
    <property type="molecule type" value="Genomic_DNA"/>
</dbReference>
<keyword evidence="2 10" id="KW-0444">Lipid biosynthesis</keyword>
<keyword evidence="9 10" id="KW-0275">Fatty acid biosynthesis</keyword>
<keyword evidence="7 10" id="KW-0443">Lipid metabolism</keyword>
<sequence>MTTFITENYHYLLDTVGDPRVKDWSGVTSPTLAVNIIVLYLLSIYVFLPAHMKNREPYNLKIFLYFYNIFQIVYCLALIYGIVSSGVSLFCQPIDYSTNKQAMRTLTCLYYTYILKGIELTETVVFVLRKKYNQVSSLHVYHHVSTFALSWIMVKFVGGGMVAFPVAVNSGVHALMYLYYFLASLGEEWQKKLENWKRRLTIFQMIQFCVLIVHSLQSLHPECHVPKQLLAIYLPDVIVVFYMFWEFYQKNYSEQKRD</sequence>
<evidence type="ECO:0000256" key="1">
    <source>
        <dbReference type="ARBA" id="ARBA00004141"/>
    </source>
</evidence>
<dbReference type="AlphaFoldDB" id="A0AA38J2T3"/>
<dbReference type="GO" id="GO:0034626">
    <property type="term" value="P:fatty acid elongation, polyunsaturated fatty acid"/>
    <property type="evidence" value="ECO:0007669"/>
    <property type="project" value="TreeGrafter"/>
</dbReference>
<proteinExistence type="inferred from homology"/>
<evidence type="ECO:0000256" key="5">
    <source>
        <dbReference type="ARBA" id="ARBA00022832"/>
    </source>
</evidence>
<feature type="transmembrane region" description="Helical" evidence="10">
    <location>
        <begin position="200"/>
        <end position="217"/>
    </location>
</feature>
<evidence type="ECO:0000256" key="9">
    <source>
        <dbReference type="ARBA" id="ARBA00023160"/>
    </source>
</evidence>
<evidence type="ECO:0000256" key="2">
    <source>
        <dbReference type="ARBA" id="ARBA00022516"/>
    </source>
</evidence>
<comment type="catalytic activity">
    <reaction evidence="10">
        <text>a very-long-chain acyl-CoA + malonyl-CoA + H(+) = a very-long-chain 3-oxoacyl-CoA + CO2 + CoA</text>
        <dbReference type="Rhea" id="RHEA:32727"/>
        <dbReference type="ChEBI" id="CHEBI:15378"/>
        <dbReference type="ChEBI" id="CHEBI:16526"/>
        <dbReference type="ChEBI" id="CHEBI:57287"/>
        <dbReference type="ChEBI" id="CHEBI:57384"/>
        <dbReference type="ChEBI" id="CHEBI:90725"/>
        <dbReference type="ChEBI" id="CHEBI:90736"/>
        <dbReference type="EC" id="2.3.1.199"/>
    </reaction>
</comment>
<dbReference type="PANTHER" id="PTHR11157">
    <property type="entry name" value="FATTY ACID ACYL TRANSFERASE-RELATED"/>
    <property type="match status" value="1"/>
</dbReference>
<name>A0AA38J2T3_9CUCU</name>
<dbReference type="GO" id="GO:0009922">
    <property type="term" value="F:fatty acid elongase activity"/>
    <property type="evidence" value="ECO:0007669"/>
    <property type="project" value="UniProtKB-EC"/>
</dbReference>
<comment type="caution">
    <text evidence="11">The sequence shown here is derived from an EMBL/GenBank/DDBJ whole genome shotgun (WGS) entry which is preliminary data.</text>
</comment>
<accession>A0AA38J2T3</accession>